<feature type="domain" description="DUF6362" evidence="1">
    <location>
        <begin position="20"/>
        <end position="120"/>
    </location>
</feature>
<evidence type="ECO:0000313" key="3">
    <source>
        <dbReference type="Proteomes" id="UP000449846"/>
    </source>
</evidence>
<gene>
    <name evidence="2" type="ORF">GL300_23405</name>
</gene>
<accession>A0A844HSL3</accession>
<dbReference type="InterPro" id="IPR045942">
    <property type="entry name" value="DUF6362"/>
</dbReference>
<evidence type="ECO:0000313" key="2">
    <source>
        <dbReference type="EMBL" id="MTH62149.1"/>
    </source>
</evidence>
<dbReference type="EMBL" id="WMIG01000026">
    <property type="protein sequence ID" value="MTH62149.1"/>
    <property type="molecule type" value="Genomic_DNA"/>
</dbReference>
<dbReference type="RefSeq" id="WP_155042100.1">
    <property type="nucleotide sequence ID" value="NZ_WMIG01000026.1"/>
</dbReference>
<sequence length="140" mass="15685">MTLTSALIWERMEAAALTLRRLPNPSGSGARGYGSSWPTVVREAKDAYGYHATRLRVVPSPTDIQNMDEALGWLSLISDPLDRRIVWMRAEGHRWRAVCHRVGLVRQTAHRRAIAAVLTIERSLAAKTRRGAGRKTDREG</sequence>
<keyword evidence="3" id="KW-1185">Reference proteome</keyword>
<proteinExistence type="predicted"/>
<reference evidence="2 3" key="1">
    <citation type="submission" date="2019-11" db="EMBL/GenBank/DDBJ databases">
        <authorList>
            <person name="Dong K."/>
        </authorList>
    </citation>
    <scope>NUCLEOTIDE SEQUENCE [LARGE SCALE GENOMIC DNA]</scope>
    <source>
        <strain evidence="2 3">NBRC 112902</strain>
    </source>
</reference>
<dbReference type="Proteomes" id="UP000449846">
    <property type="component" value="Unassembled WGS sequence"/>
</dbReference>
<organism evidence="2 3">
    <name type="scientific">Paracoccus litorisediminis</name>
    <dbReference type="NCBI Taxonomy" id="2006130"/>
    <lineage>
        <taxon>Bacteria</taxon>
        <taxon>Pseudomonadati</taxon>
        <taxon>Pseudomonadota</taxon>
        <taxon>Alphaproteobacteria</taxon>
        <taxon>Rhodobacterales</taxon>
        <taxon>Paracoccaceae</taxon>
        <taxon>Paracoccus</taxon>
    </lineage>
</organism>
<dbReference type="OrthoDB" id="7360866at2"/>
<evidence type="ECO:0000259" key="1">
    <source>
        <dbReference type="Pfam" id="PF19889"/>
    </source>
</evidence>
<dbReference type="Pfam" id="PF19889">
    <property type="entry name" value="DUF6362"/>
    <property type="match status" value="1"/>
</dbReference>
<protein>
    <recommendedName>
        <fullName evidence="1">DUF6362 domain-containing protein</fullName>
    </recommendedName>
</protein>
<comment type="caution">
    <text evidence="2">The sequence shown here is derived from an EMBL/GenBank/DDBJ whole genome shotgun (WGS) entry which is preliminary data.</text>
</comment>
<dbReference type="AlphaFoldDB" id="A0A844HSL3"/>
<name>A0A844HSL3_9RHOB</name>